<sequence>MALLTANDVNSLIASQYLSGAAVTLTLYDHILIIGEIALVWRHKRSALSVIVILDLYARLGSMLFIAYVNSGLSANITTQICRVFNDYAVTYGLLSMCSVPFALTLRIYKLWDNRKMMTYVVICGFAVINAVAIAFSIVTNIQTSRKIQSYISYKGISNTKLVIAKVQYNSSFRMCTLPDKPVFFIGAYAGSLASHVYVLVLVLIHALSNPRRSDAELFHNLYRDGILTLLMFIALELARLIPAIVGGVCIHRPVPRTNS</sequence>
<feature type="transmembrane region" description="Helical" evidence="1">
    <location>
        <begin position="183"/>
        <end position="205"/>
    </location>
</feature>
<feature type="transmembrane region" description="Helical" evidence="1">
    <location>
        <begin position="118"/>
        <end position="139"/>
    </location>
</feature>
<dbReference type="EMBL" id="JADCUA010000006">
    <property type="protein sequence ID" value="KAH9839183.1"/>
    <property type="molecule type" value="Genomic_DNA"/>
</dbReference>
<evidence type="ECO:0000259" key="2">
    <source>
        <dbReference type="Pfam" id="PF20151"/>
    </source>
</evidence>
<feature type="transmembrane region" description="Helical" evidence="1">
    <location>
        <begin position="89"/>
        <end position="106"/>
    </location>
</feature>
<comment type="caution">
    <text evidence="3">The sequence shown here is derived from an EMBL/GenBank/DDBJ whole genome shotgun (WGS) entry which is preliminary data.</text>
</comment>
<feature type="domain" description="DUF6533" evidence="2">
    <location>
        <begin position="17"/>
        <end position="51"/>
    </location>
</feature>
<evidence type="ECO:0000256" key="1">
    <source>
        <dbReference type="SAM" id="Phobius"/>
    </source>
</evidence>
<keyword evidence="1" id="KW-1133">Transmembrane helix</keyword>
<accession>A0ABQ8KM59</accession>
<dbReference type="Proteomes" id="UP000814176">
    <property type="component" value="Unassembled WGS sequence"/>
</dbReference>
<dbReference type="RefSeq" id="XP_047780938.1">
    <property type="nucleotide sequence ID" value="XM_047918969.1"/>
</dbReference>
<keyword evidence="1" id="KW-0472">Membrane</keyword>
<dbReference type="InterPro" id="IPR045340">
    <property type="entry name" value="DUF6533"/>
</dbReference>
<feature type="transmembrane region" description="Helical" evidence="1">
    <location>
        <begin position="20"/>
        <end position="41"/>
    </location>
</feature>
<organism evidence="3 4">
    <name type="scientific">Rhodofomes roseus</name>
    <dbReference type="NCBI Taxonomy" id="34475"/>
    <lineage>
        <taxon>Eukaryota</taxon>
        <taxon>Fungi</taxon>
        <taxon>Dikarya</taxon>
        <taxon>Basidiomycota</taxon>
        <taxon>Agaricomycotina</taxon>
        <taxon>Agaricomycetes</taxon>
        <taxon>Polyporales</taxon>
        <taxon>Rhodofomes</taxon>
    </lineage>
</organism>
<protein>
    <recommendedName>
        <fullName evidence="2">DUF6533 domain-containing protein</fullName>
    </recommendedName>
</protein>
<gene>
    <name evidence="3" type="ORF">C8Q71DRAFT_501681</name>
</gene>
<feature type="transmembrane region" description="Helical" evidence="1">
    <location>
        <begin position="226"/>
        <end position="249"/>
    </location>
</feature>
<feature type="transmembrane region" description="Helical" evidence="1">
    <location>
        <begin position="48"/>
        <end position="69"/>
    </location>
</feature>
<reference evidence="3 4" key="1">
    <citation type="journal article" date="2021" name="Environ. Microbiol.">
        <title>Gene family expansions and transcriptome signatures uncover fungal adaptations to wood decay.</title>
        <authorList>
            <person name="Hage H."/>
            <person name="Miyauchi S."/>
            <person name="Viragh M."/>
            <person name="Drula E."/>
            <person name="Min B."/>
            <person name="Chaduli D."/>
            <person name="Navarro D."/>
            <person name="Favel A."/>
            <person name="Norest M."/>
            <person name="Lesage-Meessen L."/>
            <person name="Balint B."/>
            <person name="Merenyi Z."/>
            <person name="de Eugenio L."/>
            <person name="Morin E."/>
            <person name="Martinez A.T."/>
            <person name="Baldrian P."/>
            <person name="Stursova M."/>
            <person name="Martinez M.J."/>
            <person name="Novotny C."/>
            <person name="Magnuson J.K."/>
            <person name="Spatafora J.W."/>
            <person name="Maurice S."/>
            <person name="Pangilinan J."/>
            <person name="Andreopoulos W."/>
            <person name="LaButti K."/>
            <person name="Hundley H."/>
            <person name="Na H."/>
            <person name="Kuo A."/>
            <person name="Barry K."/>
            <person name="Lipzen A."/>
            <person name="Henrissat B."/>
            <person name="Riley R."/>
            <person name="Ahrendt S."/>
            <person name="Nagy L.G."/>
            <person name="Grigoriev I.V."/>
            <person name="Martin F."/>
            <person name="Rosso M.N."/>
        </authorList>
    </citation>
    <scope>NUCLEOTIDE SEQUENCE [LARGE SCALE GENOMIC DNA]</scope>
    <source>
        <strain evidence="3 4">CIRM-BRFM 1785</strain>
    </source>
</reference>
<dbReference type="GeneID" id="71999701"/>
<name>A0ABQ8KM59_9APHY</name>
<keyword evidence="4" id="KW-1185">Reference proteome</keyword>
<proteinExistence type="predicted"/>
<evidence type="ECO:0000313" key="4">
    <source>
        <dbReference type="Proteomes" id="UP000814176"/>
    </source>
</evidence>
<dbReference type="Pfam" id="PF20151">
    <property type="entry name" value="DUF6533"/>
    <property type="match status" value="1"/>
</dbReference>
<keyword evidence="1" id="KW-0812">Transmembrane</keyword>
<evidence type="ECO:0000313" key="3">
    <source>
        <dbReference type="EMBL" id="KAH9839183.1"/>
    </source>
</evidence>